<evidence type="ECO:0000313" key="3">
    <source>
        <dbReference type="Proteomes" id="UP000689195"/>
    </source>
</evidence>
<gene>
    <name evidence="2" type="ORF">PPENT_87.1.T1230126</name>
</gene>
<protein>
    <submittedName>
        <fullName evidence="2">Uncharacterized protein</fullName>
    </submittedName>
</protein>
<feature type="coiled-coil region" evidence="1">
    <location>
        <begin position="96"/>
        <end position="147"/>
    </location>
</feature>
<comment type="caution">
    <text evidence="2">The sequence shown here is derived from an EMBL/GenBank/DDBJ whole genome shotgun (WGS) entry which is preliminary data.</text>
</comment>
<reference evidence="2" key="1">
    <citation type="submission" date="2021-01" db="EMBL/GenBank/DDBJ databases">
        <authorList>
            <consortium name="Genoscope - CEA"/>
            <person name="William W."/>
        </authorList>
    </citation>
    <scope>NUCLEOTIDE SEQUENCE</scope>
</reference>
<name>A0A8S1XH14_9CILI</name>
<keyword evidence="3" id="KW-1185">Reference proteome</keyword>
<organism evidence="2 3">
    <name type="scientific">Paramecium pentaurelia</name>
    <dbReference type="NCBI Taxonomy" id="43138"/>
    <lineage>
        <taxon>Eukaryota</taxon>
        <taxon>Sar</taxon>
        <taxon>Alveolata</taxon>
        <taxon>Ciliophora</taxon>
        <taxon>Intramacronucleata</taxon>
        <taxon>Oligohymenophorea</taxon>
        <taxon>Peniculida</taxon>
        <taxon>Parameciidae</taxon>
        <taxon>Paramecium</taxon>
    </lineage>
</organism>
<dbReference type="EMBL" id="CAJJDO010000123">
    <property type="protein sequence ID" value="CAD8200109.1"/>
    <property type="molecule type" value="Genomic_DNA"/>
</dbReference>
<dbReference type="AlphaFoldDB" id="A0A8S1XH14"/>
<evidence type="ECO:0000256" key="1">
    <source>
        <dbReference type="SAM" id="Coils"/>
    </source>
</evidence>
<proteinExistence type="predicted"/>
<evidence type="ECO:0000313" key="2">
    <source>
        <dbReference type="EMBL" id="CAD8200109.1"/>
    </source>
</evidence>
<accession>A0A8S1XH14</accession>
<sequence length="255" mass="30164">MKFSRSSSTHLTNLSFRTNPLTTIQTPQSNSRLLEVNSKIDDLLKKSQTIFTKPEIKPKQQDQKIIQINSYMLILEQIQREKKQLLTLLLQKDGIIKEQQNKIKQLDLQNKSLVKQLSQFNDLQPQIQQLEEQYQLKIKDNEQLKYEKNQIQTSLNYLKCQNLQIISKEIRNSLQQLHSQIKKYYKTNYKDDYQNNLQLSRLSLNINDLDFYTILRNCLDSILYMTENTSNSIDNLIIKNVEPRILSLNQNEGQN</sequence>
<dbReference type="Proteomes" id="UP000689195">
    <property type="component" value="Unassembled WGS sequence"/>
</dbReference>
<keyword evidence="1" id="KW-0175">Coiled coil</keyword>